<proteinExistence type="predicted"/>
<organism evidence="1 2">
    <name type="scientific">Phytophthora nicotianae P1976</name>
    <dbReference type="NCBI Taxonomy" id="1317066"/>
    <lineage>
        <taxon>Eukaryota</taxon>
        <taxon>Sar</taxon>
        <taxon>Stramenopiles</taxon>
        <taxon>Oomycota</taxon>
        <taxon>Peronosporomycetes</taxon>
        <taxon>Peronosporales</taxon>
        <taxon>Peronosporaceae</taxon>
        <taxon>Phytophthora</taxon>
    </lineage>
</organism>
<dbReference type="Proteomes" id="UP000028582">
    <property type="component" value="Unassembled WGS sequence"/>
</dbReference>
<comment type="caution">
    <text evidence="1">The sequence shown here is derived from an EMBL/GenBank/DDBJ whole genome shotgun (WGS) entry which is preliminary data.</text>
</comment>
<gene>
    <name evidence="1" type="ORF">F444_06850</name>
</gene>
<protein>
    <submittedName>
        <fullName evidence="1">Uncharacterized protein</fullName>
    </submittedName>
</protein>
<evidence type="ECO:0000313" key="1">
    <source>
        <dbReference type="EMBL" id="ETO78057.1"/>
    </source>
</evidence>
<accession>A0A081AGP6</accession>
<reference evidence="1 2" key="1">
    <citation type="submission" date="2013-11" db="EMBL/GenBank/DDBJ databases">
        <title>The Genome Sequence of Phytophthora parasitica P1976.</title>
        <authorList>
            <consortium name="The Broad Institute Genomics Platform"/>
            <person name="Russ C."/>
            <person name="Tyler B."/>
            <person name="Panabieres F."/>
            <person name="Shan W."/>
            <person name="Tripathy S."/>
            <person name="Grunwald N."/>
            <person name="Machado M."/>
            <person name="Johnson C.S."/>
            <person name="Walker B."/>
            <person name="Young S."/>
            <person name="Zeng Q."/>
            <person name="Gargeya S."/>
            <person name="Fitzgerald M."/>
            <person name="Haas B."/>
            <person name="Abouelleil A."/>
            <person name="Allen A.W."/>
            <person name="Alvarado L."/>
            <person name="Arachchi H.M."/>
            <person name="Berlin A.M."/>
            <person name="Chapman S.B."/>
            <person name="Gainer-Dewar J."/>
            <person name="Goldberg J."/>
            <person name="Griggs A."/>
            <person name="Gujja S."/>
            <person name="Hansen M."/>
            <person name="Howarth C."/>
            <person name="Imamovic A."/>
            <person name="Ireland A."/>
            <person name="Larimer J."/>
            <person name="McCowan C."/>
            <person name="Murphy C."/>
            <person name="Pearson M."/>
            <person name="Poon T.W."/>
            <person name="Priest M."/>
            <person name="Roberts A."/>
            <person name="Saif S."/>
            <person name="Shea T."/>
            <person name="Sisk P."/>
            <person name="Sykes S."/>
            <person name="Wortman J."/>
            <person name="Nusbaum C."/>
            <person name="Birren B."/>
        </authorList>
    </citation>
    <scope>NUCLEOTIDE SEQUENCE [LARGE SCALE GENOMIC DNA]</scope>
    <source>
        <strain evidence="1 2">P1976</strain>
    </source>
</reference>
<dbReference type="AlphaFoldDB" id="A0A081AGP6"/>
<sequence>MEQRRGYGNHLIPMLEVTMDGPPSWPPRMHCKAICIALEGGERPVKKALLQPGAPMGSKVQQSLSWLSVVVALDATRFSPPSDLRRAGTVNLARRFWLIRMVTKFILLQHTCIECRCGHFRCLREGRRQEDVDVRCFK</sequence>
<name>A0A081AGP6_PHYNI</name>
<dbReference type="EMBL" id="ANJA01001228">
    <property type="protein sequence ID" value="ETO78057.1"/>
    <property type="molecule type" value="Genomic_DNA"/>
</dbReference>
<evidence type="ECO:0000313" key="2">
    <source>
        <dbReference type="Proteomes" id="UP000028582"/>
    </source>
</evidence>